<dbReference type="InterPro" id="IPR023828">
    <property type="entry name" value="Peptidase_S8_Ser-AS"/>
</dbReference>
<dbReference type="PROSITE" id="PS00138">
    <property type="entry name" value="SUBTILASE_SER"/>
    <property type="match status" value="1"/>
</dbReference>
<dbReference type="PANTHER" id="PTHR43806:SF66">
    <property type="entry name" value="SERIN ENDOPEPTIDASE"/>
    <property type="match status" value="1"/>
</dbReference>
<dbReference type="InterPro" id="IPR022398">
    <property type="entry name" value="Peptidase_S8_His-AS"/>
</dbReference>
<dbReference type="InterPro" id="IPR023827">
    <property type="entry name" value="Peptidase_S8_Asp-AS"/>
</dbReference>
<reference evidence="8 9" key="1">
    <citation type="submission" date="2019-10" db="EMBL/GenBank/DDBJ databases">
        <authorList>
            <person name="Palmer J.M."/>
        </authorList>
    </citation>
    <scope>NUCLEOTIDE SEQUENCE [LARGE SCALE GENOMIC DNA]</scope>
    <source>
        <strain evidence="8 9">TWF696</strain>
    </source>
</reference>
<dbReference type="InterPro" id="IPR036852">
    <property type="entry name" value="Peptidase_S8/S53_dom_sf"/>
</dbReference>
<dbReference type="PROSITE" id="PS00137">
    <property type="entry name" value="SUBTILASE_HIS"/>
    <property type="match status" value="1"/>
</dbReference>
<feature type="active site" description="Charge relay system" evidence="5">
    <location>
        <position position="176"/>
    </location>
</feature>
<evidence type="ECO:0000256" key="6">
    <source>
        <dbReference type="RuleBase" id="RU003355"/>
    </source>
</evidence>
<sequence length="404" mass="42253">MGWNTTKQASTHSFGSTFTADQAKMQTFGTSFRAFTISLSQSDTARLQSHPGVAVVERNYIRTKAVPNRKTAFGALAHGPTHRRRQFTNDTIQAPTQQGTAPWNLQRISSVSPIPPDGRLITELTYKYRFDRSAGTGVDVYVVDSGITTAHPDFTGRASILFTAFGQDGGRDGDGHGTHVAGTVGSLTFGVAKNVTIFGCKVLDDRGGGSDAGIAAGIDAALTSHNARKSNPGFRGSIINLSLGSPEPSQAIFAVLQRAVAADMHVTIAPGNDNKDACRDFPAGFNRQLPSLFSVGATDIDDIRATFSDNGPCVDIHAPGVGIVSTAADGRIQALEGTSMATPAVAGVIAAELSRRPELALDPLGVKTLILARAQRGVIKVKSGDTAPDGGRVLLNTGFPGNPS</sequence>
<dbReference type="Pfam" id="PF00082">
    <property type="entry name" value="Peptidase_S8"/>
    <property type="match status" value="1"/>
</dbReference>
<gene>
    <name evidence="8" type="ORF">TWF696_003471</name>
</gene>
<dbReference type="PRINTS" id="PR00723">
    <property type="entry name" value="SUBTILISIN"/>
</dbReference>
<keyword evidence="9" id="KW-1185">Reference proteome</keyword>
<dbReference type="PANTHER" id="PTHR43806">
    <property type="entry name" value="PEPTIDASE S8"/>
    <property type="match status" value="1"/>
</dbReference>
<dbReference type="Proteomes" id="UP001375240">
    <property type="component" value="Unassembled WGS sequence"/>
</dbReference>
<dbReference type="GO" id="GO:0004252">
    <property type="term" value="F:serine-type endopeptidase activity"/>
    <property type="evidence" value="ECO:0007669"/>
    <property type="project" value="UniProtKB-UniRule"/>
</dbReference>
<protein>
    <recommendedName>
        <fullName evidence="7">Peptidase S8/S53 domain-containing protein</fullName>
    </recommendedName>
</protein>
<name>A0AAV9TWY5_9PEZI</name>
<dbReference type="SUPFAM" id="SSF52743">
    <property type="entry name" value="Subtilisin-like"/>
    <property type="match status" value="1"/>
</dbReference>
<evidence type="ECO:0000313" key="9">
    <source>
        <dbReference type="Proteomes" id="UP001375240"/>
    </source>
</evidence>
<evidence type="ECO:0000256" key="4">
    <source>
        <dbReference type="ARBA" id="ARBA00022825"/>
    </source>
</evidence>
<dbReference type="EMBL" id="JAVHNQ010000018">
    <property type="protein sequence ID" value="KAK6330375.1"/>
    <property type="molecule type" value="Genomic_DNA"/>
</dbReference>
<dbReference type="Gene3D" id="3.40.50.200">
    <property type="entry name" value="Peptidase S8/S53 domain"/>
    <property type="match status" value="1"/>
</dbReference>
<keyword evidence="2 5" id="KW-0645">Protease</keyword>
<feature type="active site" description="Charge relay system" evidence="5">
    <location>
        <position position="339"/>
    </location>
</feature>
<dbReference type="AlphaFoldDB" id="A0AAV9TWY5"/>
<evidence type="ECO:0000256" key="3">
    <source>
        <dbReference type="ARBA" id="ARBA00022801"/>
    </source>
</evidence>
<dbReference type="InterPro" id="IPR034193">
    <property type="entry name" value="PCSK9_ProteinaseK-like"/>
</dbReference>
<evidence type="ECO:0000313" key="8">
    <source>
        <dbReference type="EMBL" id="KAK6330375.1"/>
    </source>
</evidence>
<keyword evidence="4 5" id="KW-0720">Serine protease</keyword>
<dbReference type="InterPro" id="IPR000209">
    <property type="entry name" value="Peptidase_S8/S53_dom"/>
</dbReference>
<feature type="domain" description="Peptidase S8/S53" evidence="7">
    <location>
        <begin position="135"/>
        <end position="376"/>
    </location>
</feature>
<evidence type="ECO:0000256" key="5">
    <source>
        <dbReference type="PROSITE-ProRule" id="PRU01240"/>
    </source>
</evidence>
<comment type="caution">
    <text evidence="8">The sequence shown here is derived from an EMBL/GenBank/DDBJ whole genome shotgun (WGS) entry which is preliminary data.</text>
</comment>
<dbReference type="GO" id="GO:0006508">
    <property type="term" value="P:proteolysis"/>
    <property type="evidence" value="ECO:0007669"/>
    <property type="project" value="UniProtKB-KW"/>
</dbReference>
<keyword evidence="3 5" id="KW-0378">Hydrolase</keyword>
<dbReference type="PROSITE" id="PS51892">
    <property type="entry name" value="SUBTILASE"/>
    <property type="match status" value="1"/>
</dbReference>
<evidence type="ECO:0000256" key="1">
    <source>
        <dbReference type="ARBA" id="ARBA00011073"/>
    </source>
</evidence>
<dbReference type="PROSITE" id="PS00136">
    <property type="entry name" value="SUBTILASE_ASP"/>
    <property type="match status" value="1"/>
</dbReference>
<dbReference type="InterPro" id="IPR050131">
    <property type="entry name" value="Peptidase_S8_subtilisin-like"/>
</dbReference>
<evidence type="ECO:0000256" key="2">
    <source>
        <dbReference type="ARBA" id="ARBA00022670"/>
    </source>
</evidence>
<accession>A0AAV9TWY5</accession>
<feature type="active site" description="Charge relay system" evidence="5">
    <location>
        <position position="144"/>
    </location>
</feature>
<dbReference type="CDD" id="cd04077">
    <property type="entry name" value="Peptidases_S8_PCSK9_ProteinaseK_like"/>
    <property type="match status" value="1"/>
</dbReference>
<dbReference type="InterPro" id="IPR015500">
    <property type="entry name" value="Peptidase_S8_subtilisin-rel"/>
</dbReference>
<proteinExistence type="inferred from homology"/>
<comment type="similarity">
    <text evidence="1 5 6">Belongs to the peptidase S8 family.</text>
</comment>
<evidence type="ECO:0000259" key="7">
    <source>
        <dbReference type="Pfam" id="PF00082"/>
    </source>
</evidence>
<organism evidence="8 9">
    <name type="scientific">Orbilia brochopaga</name>
    <dbReference type="NCBI Taxonomy" id="3140254"/>
    <lineage>
        <taxon>Eukaryota</taxon>
        <taxon>Fungi</taxon>
        <taxon>Dikarya</taxon>
        <taxon>Ascomycota</taxon>
        <taxon>Pezizomycotina</taxon>
        <taxon>Orbiliomycetes</taxon>
        <taxon>Orbiliales</taxon>
        <taxon>Orbiliaceae</taxon>
        <taxon>Orbilia</taxon>
    </lineage>
</organism>